<organism evidence="2 3">
    <name type="scientific">Drosophila arizonae</name>
    <name type="common">Fruit fly</name>
    <dbReference type="NCBI Taxonomy" id="7263"/>
    <lineage>
        <taxon>Eukaryota</taxon>
        <taxon>Metazoa</taxon>
        <taxon>Ecdysozoa</taxon>
        <taxon>Arthropoda</taxon>
        <taxon>Hexapoda</taxon>
        <taxon>Insecta</taxon>
        <taxon>Pterygota</taxon>
        <taxon>Neoptera</taxon>
        <taxon>Endopterygota</taxon>
        <taxon>Diptera</taxon>
        <taxon>Brachycera</taxon>
        <taxon>Muscomorpha</taxon>
        <taxon>Ephydroidea</taxon>
        <taxon>Drosophilidae</taxon>
        <taxon>Drosophila</taxon>
    </lineage>
</organism>
<evidence type="ECO:0000259" key="1">
    <source>
        <dbReference type="Pfam" id="PF07727"/>
    </source>
</evidence>
<proteinExistence type="predicted"/>
<dbReference type="Pfam" id="PF07727">
    <property type="entry name" value="RVT_2"/>
    <property type="match status" value="1"/>
</dbReference>
<dbReference type="InterPro" id="IPR013103">
    <property type="entry name" value="RVT_2"/>
</dbReference>
<protein>
    <submittedName>
        <fullName evidence="3">Uncharacterized mitochondrial protein AtMg00820-like</fullName>
    </submittedName>
</protein>
<dbReference type="Proteomes" id="UP000694904">
    <property type="component" value="Unplaced"/>
</dbReference>
<dbReference type="GeneID" id="108620480"/>
<name>A0ABM1Q085_DROAR</name>
<gene>
    <name evidence="3" type="primary">LOC108620480</name>
</gene>
<dbReference type="RefSeq" id="XP_017872871.1">
    <property type="nucleotide sequence ID" value="XM_018017382.1"/>
</dbReference>
<reference evidence="3" key="1">
    <citation type="submission" date="2025-08" db="UniProtKB">
        <authorList>
            <consortium name="RefSeq"/>
        </authorList>
    </citation>
    <scope>IDENTIFICATION</scope>
    <source>
        <tissue evidence="3">Whole organism</tissue>
    </source>
</reference>
<feature type="domain" description="Reverse transcriptase Ty1/copia-type" evidence="1">
    <location>
        <begin position="12"/>
        <end position="56"/>
    </location>
</feature>
<evidence type="ECO:0000313" key="3">
    <source>
        <dbReference type="RefSeq" id="XP_017872871.1"/>
    </source>
</evidence>
<evidence type="ECO:0000313" key="2">
    <source>
        <dbReference type="Proteomes" id="UP000694904"/>
    </source>
</evidence>
<keyword evidence="2" id="KW-1185">Reference proteome</keyword>
<sequence>MQKEYDSLKNIETWSLVDLPAGEKAIGCKWVFTTKRDEYGNVQRFKARLVAKGCGHVTPQSD</sequence>
<accession>A0ABM1Q085</accession>